<dbReference type="PANTHER" id="PTHR43806">
    <property type="entry name" value="PEPTIDASE S8"/>
    <property type="match status" value="1"/>
</dbReference>
<dbReference type="FunFam" id="3.40.50.200:FF:000014">
    <property type="entry name" value="Proteinase K"/>
    <property type="match status" value="1"/>
</dbReference>
<dbReference type="eggNOG" id="KOG1153">
    <property type="taxonomic scope" value="Eukaryota"/>
</dbReference>
<proteinExistence type="inferred from homology"/>
<dbReference type="SUPFAM" id="SSF54897">
    <property type="entry name" value="Protease propeptides/inhibitors"/>
    <property type="match status" value="1"/>
</dbReference>
<keyword evidence="3 5" id="KW-0378">Hydrolase</keyword>
<keyword evidence="8" id="KW-0732">Signal</keyword>
<keyword evidence="2 5" id="KW-0645">Protease</keyword>
<evidence type="ECO:0000313" key="11">
    <source>
        <dbReference type="Proteomes" id="UP000030693"/>
    </source>
</evidence>
<dbReference type="Gene3D" id="3.40.50.200">
    <property type="entry name" value="Peptidase S8/S53 domain"/>
    <property type="match status" value="1"/>
</dbReference>
<evidence type="ECO:0000256" key="5">
    <source>
        <dbReference type="PROSITE-ProRule" id="PRU01240"/>
    </source>
</evidence>
<dbReference type="GO" id="GO:0005615">
    <property type="term" value="C:extracellular space"/>
    <property type="evidence" value="ECO:0007669"/>
    <property type="project" value="TreeGrafter"/>
</dbReference>
<dbReference type="GO" id="GO:0004252">
    <property type="term" value="F:serine-type endopeptidase activity"/>
    <property type="evidence" value="ECO:0007669"/>
    <property type="project" value="UniProtKB-UniRule"/>
</dbReference>
<dbReference type="InterPro" id="IPR023828">
    <property type="entry name" value="Peptidase_S8_Ser-AS"/>
</dbReference>
<dbReference type="SUPFAM" id="SSF52743">
    <property type="entry name" value="Subtilisin-like"/>
    <property type="match status" value="1"/>
</dbReference>
<feature type="active site" description="Charge relay system" evidence="5">
    <location>
        <position position="283"/>
    </location>
</feature>
<dbReference type="PROSITE" id="PS51892">
    <property type="entry name" value="SUBTILASE"/>
    <property type="match status" value="1"/>
</dbReference>
<dbReference type="InterPro" id="IPR023827">
    <property type="entry name" value="Peptidase_S8_Asp-AS"/>
</dbReference>
<feature type="active site" description="Charge relay system" evidence="5">
    <location>
        <position position="440"/>
    </location>
</feature>
<evidence type="ECO:0000256" key="3">
    <source>
        <dbReference type="ARBA" id="ARBA00022801"/>
    </source>
</evidence>
<dbReference type="PRINTS" id="PR00723">
    <property type="entry name" value="SUBTILISIN"/>
</dbReference>
<dbReference type="InterPro" id="IPR000209">
    <property type="entry name" value="Peptidase_S8/S53_dom"/>
</dbReference>
<dbReference type="PROSITE" id="PS00137">
    <property type="entry name" value="SUBTILASE_HIS"/>
    <property type="match status" value="1"/>
</dbReference>
<organism evidence="10">
    <name type="scientific">Fonticula alba</name>
    <name type="common">Slime mold</name>
    <dbReference type="NCBI Taxonomy" id="691883"/>
    <lineage>
        <taxon>Eukaryota</taxon>
        <taxon>Rotosphaerida</taxon>
        <taxon>Fonticulaceae</taxon>
        <taxon>Fonticula</taxon>
    </lineage>
</organism>
<accession>A0A058ZBI9</accession>
<dbReference type="PANTHER" id="PTHR43806:SF11">
    <property type="entry name" value="CEREVISIN-RELATED"/>
    <property type="match status" value="1"/>
</dbReference>
<reference evidence="10" key="1">
    <citation type="submission" date="2013-04" db="EMBL/GenBank/DDBJ databases">
        <title>The Genome Sequence of Fonticula alba ATCC 38817.</title>
        <authorList>
            <consortium name="The Broad Institute Genomics Platform"/>
            <person name="Russ C."/>
            <person name="Cuomo C."/>
            <person name="Burger G."/>
            <person name="Gray M.W."/>
            <person name="Holland P.W.H."/>
            <person name="King N."/>
            <person name="Lang F.B.F."/>
            <person name="Roger A.J."/>
            <person name="Ruiz-Trillo I."/>
            <person name="Brown M."/>
            <person name="Walker B."/>
            <person name="Young S."/>
            <person name="Zeng Q."/>
            <person name="Gargeya S."/>
            <person name="Fitzgerald M."/>
            <person name="Haas B."/>
            <person name="Abouelleil A."/>
            <person name="Allen A.W."/>
            <person name="Alvarado L."/>
            <person name="Arachchi H.M."/>
            <person name="Berlin A.M."/>
            <person name="Chapman S.B."/>
            <person name="Gainer-Dewar J."/>
            <person name="Goldberg J."/>
            <person name="Griggs A."/>
            <person name="Gujja S."/>
            <person name="Hansen M."/>
            <person name="Howarth C."/>
            <person name="Imamovic A."/>
            <person name="Ireland A."/>
            <person name="Larimer J."/>
            <person name="McCowan C."/>
            <person name="Murphy C."/>
            <person name="Pearson M."/>
            <person name="Poon T.W."/>
            <person name="Priest M."/>
            <person name="Roberts A."/>
            <person name="Saif S."/>
            <person name="Shea T."/>
            <person name="Sisk P."/>
            <person name="Sykes S."/>
            <person name="Wortman J."/>
            <person name="Nusbaum C."/>
            <person name="Birren B."/>
        </authorList>
    </citation>
    <scope>NUCLEOTIDE SEQUENCE [LARGE SCALE GENOMIC DNA]</scope>
    <source>
        <strain evidence="10">ATCC 38817</strain>
    </source>
</reference>
<dbReference type="STRING" id="691883.A0A058ZBI9"/>
<dbReference type="RefSeq" id="XP_009493368.1">
    <property type="nucleotide sequence ID" value="XM_009495093.1"/>
</dbReference>
<evidence type="ECO:0000256" key="8">
    <source>
        <dbReference type="SAM" id="SignalP"/>
    </source>
</evidence>
<dbReference type="InterPro" id="IPR015500">
    <property type="entry name" value="Peptidase_S8_subtilisin-rel"/>
</dbReference>
<evidence type="ECO:0000256" key="7">
    <source>
        <dbReference type="SAM" id="MobiDB-lite"/>
    </source>
</evidence>
<name>A0A058ZBI9_FONAL</name>
<dbReference type="PROSITE" id="PS00136">
    <property type="entry name" value="SUBTILASE_ASP"/>
    <property type="match status" value="1"/>
</dbReference>
<keyword evidence="11" id="KW-1185">Reference proteome</keyword>
<dbReference type="Gene3D" id="3.30.70.80">
    <property type="entry name" value="Peptidase S8 propeptide/proteinase inhibitor I9"/>
    <property type="match status" value="1"/>
</dbReference>
<protein>
    <recommendedName>
        <fullName evidence="9">Peptidase S8/S53 domain-containing protein</fullName>
    </recommendedName>
</protein>
<dbReference type="InterPro" id="IPR022398">
    <property type="entry name" value="Peptidase_S8_His-AS"/>
</dbReference>
<dbReference type="GeneID" id="20525933"/>
<feature type="active site" description="Charge relay system" evidence="5">
    <location>
        <position position="246"/>
    </location>
</feature>
<dbReference type="OrthoDB" id="206201at2759"/>
<dbReference type="PROSITE" id="PS00138">
    <property type="entry name" value="SUBTILASE_SER"/>
    <property type="match status" value="1"/>
</dbReference>
<dbReference type="CDD" id="cd04077">
    <property type="entry name" value="Peptidases_S8_PCSK9_ProteinaseK_like"/>
    <property type="match status" value="1"/>
</dbReference>
<dbReference type="GO" id="GO:0006508">
    <property type="term" value="P:proteolysis"/>
    <property type="evidence" value="ECO:0007669"/>
    <property type="project" value="UniProtKB-KW"/>
</dbReference>
<evidence type="ECO:0000256" key="1">
    <source>
        <dbReference type="ARBA" id="ARBA00011073"/>
    </source>
</evidence>
<evidence type="ECO:0000259" key="9">
    <source>
        <dbReference type="Pfam" id="PF00082"/>
    </source>
</evidence>
<feature type="region of interest" description="Disordered" evidence="7">
    <location>
        <begin position="31"/>
        <end position="57"/>
    </location>
</feature>
<dbReference type="Pfam" id="PF00082">
    <property type="entry name" value="Peptidase_S8"/>
    <property type="match status" value="1"/>
</dbReference>
<feature type="domain" description="Peptidase S8/S53" evidence="9">
    <location>
        <begin position="237"/>
        <end position="473"/>
    </location>
</feature>
<feature type="chain" id="PRO_5001566816" description="Peptidase S8/S53 domain-containing protein" evidence="8">
    <location>
        <begin position="23"/>
        <end position="495"/>
    </location>
</feature>
<comment type="similarity">
    <text evidence="1 5 6">Belongs to the peptidase S8 family.</text>
</comment>
<evidence type="ECO:0000313" key="10">
    <source>
        <dbReference type="EMBL" id="KCV71790.1"/>
    </source>
</evidence>
<evidence type="ECO:0000256" key="6">
    <source>
        <dbReference type="RuleBase" id="RU003355"/>
    </source>
</evidence>
<feature type="signal peptide" evidence="8">
    <location>
        <begin position="1"/>
        <end position="22"/>
    </location>
</feature>
<evidence type="ECO:0000256" key="4">
    <source>
        <dbReference type="ARBA" id="ARBA00022825"/>
    </source>
</evidence>
<dbReference type="EMBL" id="KB932202">
    <property type="protein sequence ID" value="KCV71790.1"/>
    <property type="molecule type" value="Genomic_DNA"/>
</dbReference>
<feature type="compositionally biased region" description="Basic and acidic residues" evidence="7">
    <location>
        <begin position="195"/>
        <end position="205"/>
    </location>
</feature>
<dbReference type="InterPro" id="IPR050131">
    <property type="entry name" value="Peptidase_S8_subtilisin-like"/>
</dbReference>
<evidence type="ECO:0000256" key="2">
    <source>
        <dbReference type="ARBA" id="ARBA00022670"/>
    </source>
</evidence>
<feature type="region of interest" description="Disordered" evidence="7">
    <location>
        <begin position="166"/>
        <end position="205"/>
    </location>
</feature>
<dbReference type="InterPro" id="IPR034193">
    <property type="entry name" value="PCSK9_ProteinaseK-like"/>
</dbReference>
<dbReference type="InterPro" id="IPR037045">
    <property type="entry name" value="S8pro/Inhibitor_I9_sf"/>
</dbReference>
<dbReference type="AlphaFoldDB" id="A0A058ZBI9"/>
<gene>
    <name evidence="10" type="ORF">H696_01208</name>
</gene>
<dbReference type="InterPro" id="IPR036852">
    <property type="entry name" value="Peptidase_S8/S53_dom_sf"/>
</dbReference>
<sequence length="495" mass="52930">MARRTLPHVVVLLLLLAGVLRALEVAAPAESRDRRHAEMPTGPGIWPPPPASMTPDTVRTPLRATVSRLRELVPLLQAERNAVIIPDKYIIVFRSDVDDGLFGEFSARWAPDGRMITFGSRLRALAARLSPHLLARVRNRSDIIEYIEHDLVVSIEAPVPDRRILPPLLGPKRPGGGGDAPNGPASAPRVPPPPRAEDPGAKTRDVTIQLNPTWGLDRVDQRQLPLDRRYYFDAEGGRGVDVYVLDTGIQHDHREFGTRARAGWNFHRGGSLGKPGSYDDNGHGTHCAGTIAGITFGIAKAANVVGVKVLGASGAGAMSNVAAGITWVTKEHRKVPGARSIISLSLGSPGSNIIDNAVKIAIEEGIILVAAAGNENRDSCFVSPARIPSVITVGAVDRADHRASFSNHGKCVDIFAPGVSITSAWIGNSRTNTRALSGTSMACPHVSGAAALMLAQDASMDQVRMKQALLDRSVPDLVTDPRGSGNRMLFINPFE</sequence>
<dbReference type="Proteomes" id="UP000030693">
    <property type="component" value="Unassembled WGS sequence"/>
</dbReference>
<keyword evidence="4 5" id="KW-0720">Serine protease</keyword>